<sequence>MAGTLDSNPANSPNWRKHRNGCPFYRERWFPDSDIEAGEPLYQVFCMKGTPPLTLEEQNRCLRSKTCCWRLAERAEKKEAVKGKGTRRSSPS</sequence>
<feature type="compositionally biased region" description="Polar residues" evidence="1">
    <location>
        <begin position="1"/>
        <end position="14"/>
    </location>
</feature>
<gene>
    <name evidence="2" type="ORF">KTA_01380</name>
</gene>
<reference evidence="2" key="1">
    <citation type="submission" date="2018-12" db="EMBL/GenBank/DDBJ databases">
        <title>Novel natural products biosynthetic potential of the class Ktedonobacteria.</title>
        <authorList>
            <person name="Zheng Y."/>
            <person name="Saitou A."/>
            <person name="Wang C.M."/>
            <person name="Toyoda A."/>
            <person name="Minakuchi Y."/>
            <person name="Sekiguchi Y."/>
            <person name="Ueda K."/>
            <person name="Takano H."/>
            <person name="Sakai Y."/>
            <person name="Yokota A."/>
            <person name="Yabe S."/>
        </authorList>
    </citation>
    <scope>NUCLEOTIDE SEQUENCE</scope>
    <source>
        <strain evidence="2">A3-2</strain>
    </source>
</reference>
<accession>A0A455SXU7</accession>
<name>A0A455SXU7_9CHLR</name>
<protein>
    <submittedName>
        <fullName evidence="2">Uncharacterized protein</fullName>
    </submittedName>
</protein>
<dbReference type="EMBL" id="AP019377">
    <property type="protein sequence ID" value="BBH91939.1"/>
    <property type="molecule type" value="Genomic_DNA"/>
</dbReference>
<feature type="region of interest" description="Disordered" evidence="1">
    <location>
        <begin position="1"/>
        <end position="20"/>
    </location>
</feature>
<evidence type="ECO:0000313" key="2">
    <source>
        <dbReference type="EMBL" id="BBH91939.1"/>
    </source>
</evidence>
<dbReference type="AlphaFoldDB" id="A0A455SXU7"/>
<proteinExistence type="predicted"/>
<organism evidence="2">
    <name type="scientific">Thermogemmatispora argillosa</name>
    <dbReference type="NCBI Taxonomy" id="2045280"/>
    <lineage>
        <taxon>Bacteria</taxon>
        <taxon>Bacillati</taxon>
        <taxon>Chloroflexota</taxon>
        <taxon>Ktedonobacteria</taxon>
        <taxon>Thermogemmatisporales</taxon>
        <taxon>Thermogemmatisporaceae</taxon>
        <taxon>Thermogemmatispora</taxon>
    </lineage>
</organism>
<evidence type="ECO:0000256" key="1">
    <source>
        <dbReference type="SAM" id="MobiDB-lite"/>
    </source>
</evidence>